<accession>A0A026W0S4</accession>
<dbReference type="AlphaFoldDB" id="A0A026W0S4"/>
<evidence type="ECO:0000256" key="1">
    <source>
        <dbReference type="SAM" id="MobiDB-lite"/>
    </source>
</evidence>
<gene>
    <name evidence="2" type="ORF">X777_12217</name>
</gene>
<organism evidence="2 3">
    <name type="scientific">Ooceraea biroi</name>
    <name type="common">Clonal raider ant</name>
    <name type="synonym">Cerapachys biroi</name>
    <dbReference type="NCBI Taxonomy" id="2015173"/>
    <lineage>
        <taxon>Eukaryota</taxon>
        <taxon>Metazoa</taxon>
        <taxon>Ecdysozoa</taxon>
        <taxon>Arthropoda</taxon>
        <taxon>Hexapoda</taxon>
        <taxon>Insecta</taxon>
        <taxon>Pterygota</taxon>
        <taxon>Neoptera</taxon>
        <taxon>Endopterygota</taxon>
        <taxon>Hymenoptera</taxon>
        <taxon>Apocrita</taxon>
        <taxon>Aculeata</taxon>
        <taxon>Formicoidea</taxon>
        <taxon>Formicidae</taxon>
        <taxon>Dorylinae</taxon>
        <taxon>Ooceraea</taxon>
    </lineage>
</organism>
<evidence type="ECO:0000313" key="3">
    <source>
        <dbReference type="Proteomes" id="UP000053097"/>
    </source>
</evidence>
<dbReference type="Proteomes" id="UP000053097">
    <property type="component" value="Unassembled WGS sequence"/>
</dbReference>
<name>A0A026W0S4_OOCBI</name>
<reference evidence="2 3" key="1">
    <citation type="journal article" date="2014" name="Curr. Biol.">
        <title>The genome of the clonal raider ant Cerapachys biroi.</title>
        <authorList>
            <person name="Oxley P.R."/>
            <person name="Ji L."/>
            <person name="Fetter-Pruneda I."/>
            <person name="McKenzie S.K."/>
            <person name="Li C."/>
            <person name="Hu H."/>
            <person name="Zhang G."/>
            <person name="Kronauer D.J."/>
        </authorList>
    </citation>
    <scope>NUCLEOTIDE SEQUENCE [LARGE SCALE GENOMIC DNA]</scope>
</reference>
<feature type="region of interest" description="Disordered" evidence="1">
    <location>
        <begin position="1"/>
        <end position="23"/>
    </location>
</feature>
<keyword evidence="3" id="KW-1185">Reference proteome</keyword>
<proteinExistence type="predicted"/>
<dbReference type="EMBL" id="KK107503">
    <property type="protein sequence ID" value="EZA49672.1"/>
    <property type="molecule type" value="Genomic_DNA"/>
</dbReference>
<sequence length="68" mass="7847">MVPGRGSYVRDHKRARNSASSTPKCAICLENARRLDRDERARIPDSDARMHLAEFSNLHEAKRRRRAS</sequence>
<protein>
    <submittedName>
        <fullName evidence="2">Uncharacterized protein</fullName>
    </submittedName>
</protein>
<evidence type="ECO:0000313" key="2">
    <source>
        <dbReference type="EMBL" id="EZA49672.1"/>
    </source>
</evidence>